<keyword evidence="1 5" id="KW-0963">Cytoplasm</keyword>
<accession>A0A7W2AHP6</accession>
<name>A0A7W2AHP6_9BACL</name>
<comment type="subunit">
    <text evidence="5">Heterooligomer composed of large and small subunits.</text>
</comment>
<dbReference type="PANTHER" id="PTHR30008">
    <property type="entry name" value="EXODEOXYRIBONUCLEASE 7 LARGE SUBUNIT"/>
    <property type="match status" value="1"/>
</dbReference>
<dbReference type="InterPro" id="IPR025824">
    <property type="entry name" value="OB-fold_nuc-bd_dom"/>
</dbReference>
<comment type="function">
    <text evidence="5">Bidirectionally degrades single-stranded DNA into large acid-insoluble oligonucleotides, which are then degraded further into small acid-soluble oligonucleotides.</text>
</comment>
<dbReference type="InterPro" id="IPR003753">
    <property type="entry name" value="Exonuc_VII_L"/>
</dbReference>
<keyword evidence="4 5" id="KW-0269">Exonuclease</keyword>
<evidence type="ECO:0000256" key="1">
    <source>
        <dbReference type="ARBA" id="ARBA00022490"/>
    </source>
</evidence>
<evidence type="ECO:0000256" key="3">
    <source>
        <dbReference type="ARBA" id="ARBA00022801"/>
    </source>
</evidence>
<dbReference type="Proteomes" id="UP000530514">
    <property type="component" value="Unassembled WGS sequence"/>
</dbReference>
<organism evidence="9 10">
    <name type="scientific">Thermoactinomyces daqus</name>
    <dbReference type="NCBI Taxonomy" id="1329516"/>
    <lineage>
        <taxon>Bacteria</taxon>
        <taxon>Bacillati</taxon>
        <taxon>Bacillota</taxon>
        <taxon>Bacilli</taxon>
        <taxon>Bacillales</taxon>
        <taxon>Thermoactinomycetaceae</taxon>
        <taxon>Thermoactinomyces</taxon>
    </lineage>
</organism>
<evidence type="ECO:0000259" key="8">
    <source>
        <dbReference type="Pfam" id="PF13742"/>
    </source>
</evidence>
<gene>
    <name evidence="5" type="primary">xseA</name>
    <name evidence="9" type="ORF">H1164_08650</name>
</gene>
<reference evidence="9 10" key="1">
    <citation type="submission" date="2020-07" db="EMBL/GenBank/DDBJ databases">
        <authorList>
            <person name="Feng H."/>
        </authorList>
    </citation>
    <scope>NUCLEOTIDE SEQUENCE [LARGE SCALE GENOMIC DNA]</scope>
    <source>
        <strain evidence="10">s-11</strain>
    </source>
</reference>
<feature type="domain" description="Exonuclease VII large subunit C-terminal" evidence="7">
    <location>
        <begin position="134"/>
        <end position="444"/>
    </location>
</feature>
<comment type="similarity">
    <text evidence="5 6">Belongs to the XseA family.</text>
</comment>
<keyword evidence="3 5" id="KW-0378">Hydrolase</keyword>
<dbReference type="GO" id="GO:0008855">
    <property type="term" value="F:exodeoxyribonuclease VII activity"/>
    <property type="evidence" value="ECO:0007669"/>
    <property type="project" value="UniProtKB-UniRule"/>
</dbReference>
<dbReference type="InterPro" id="IPR020579">
    <property type="entry name" value="Exonuc_VII_lsu_C"/>
</dbReference>
<evidence type="ECO:0000256" key="4">
    <source>
        <dbReference type="ARBA" id="ARBA00022839"/>
    </source>
</evidence>
<dbReference type="OrthoDB" id="9802795at2"/>
<proteinExistence type="inferred from homology"/>
<sequence length="454" mass="52445">MIREPEREVWSVTELVQYLYDILDLDENLKKIWVEGEITNFSQHSKSRHMYFTLKDEQTAIDAVMFAGNNRRLRFTPKNGDRVLVRGYVSIYMKDGHLQLYVQDMRLSGIGDLYVAFQRLKEQLQAEGLFDVPKKKLPSFPRRVGVITSASGAAVRDIIVTMRRRLPMTPILLYPVSVQGEKAAKEIAEAIDHMNRLMEVDVLIVGRGGGSLEELWAFNEEIVARSIFRSVIPVVSAVGHETDVTISDFVADARAATPTAAAEMVVPHIAELHDRLTHLYKRLLYAQTSLMNRLKERLHKNVDRPIFTNPNARLYQYAQHVDSLEIRLQNAMGKLIEKKDRQLEQRVYRLTAFHPQRRVEKEAERLELLKRDANWHLRNLLKDKAKQYQHLLAKLDSLSPLKVMLRGYSLVYRHDGKTLVKSYRQAAPGDLIHVRLAEGQLKCQVWKSEETENE</sequence>
<dbReference type="PANTHER" id="PTHR30008:SF0">
    <property type="entry name" value="EXODEOXYRIBONUCLEASE 7 LARGE SUBUNIT"/>
    <property type="match status" value="1"/>
</dbReference>
<dbReference type="NCBIfam" id="TIGR00237">
    <property type="entry name" value="xseA"/>
    <property type="match status" value="1"/>
</dbReference>
<keyword evidence="10" id="KW-1185">Reference proteome</keyword>
<evidence type="ECO:0000256" key="2">
    <source>
        <dbReference type="ARBA" id="ARBA00022722"/>
    </source>
</evidence>
<protein>
    <recommendedName>
        <fullName evidence="5">Exodeoxyribonuclease 7 large subunit</fullName>
        <ecNumber evidence="5">3.1.11.6</ecNumber>
    </recommendedName>
    <alternativeName>
        <fullName evidence="5">Exodeoxyribonuclease VII large subunit</fullName>
        <shortName evidence="5">Exonuclease VII large subunit</shortName>
    </alternativeName>
</protein>
<evidence type="ECO:0000313" key="9">
    <source>
        <dbReference type="EMBL" id="MBA4542971.1"/>
    </source>
</evidence>
<comment type="subcellular location">
    <subcellularLocation>
        <location evidence="5 6">Cytoplasm</location>
    </subcellularLocation>
</comment>
<keyword evidence="2 5" id="KW-0540">Nuclease</keyword>
<dbReference type="Pfam" id="PF02601">
    <property type="entry name" value="Exonuc_VII_L"/>
    <property type="match status" value="1"/>
</dbReference>
<evidence type="ECO:0000256" key="5">
    <source>
        <dbReference type="HAMAP-Rule" id="MF_00378"/>
    </source>
</evidence>
<evidence type="ECO:0000259" key="7">
    <source>
        <dbReference type="Pfam" id="PF02601"/>
    </source>
</evidence>
<dbReference type="AlphaFoldDB" id="A0A7W2AHP6"/>
<dbReference type="CDD" id="cd04489">
    <property type="entry name" value="ExoVII_LU_OBF"/>
    <property type="match status" value="1"/>
</dbReference>
<dbReference type="Pfam" id="PF13742">
    <property type="entry name" value="tRNA_anti_2"/>
    <property type="match status" value="1"/>
</dbReference>
<dbReference type="GO" id="GO:0003676">
    <property type="term" value="F:nucleic acid binding"/>
    <property type="evidence" value="ECO:0007669"/>
    <property type="project" value="InterPro"/>
</dbReference>
<dbReference type="HAMAP" id="MF_00378">
    <property type="entry name" value="Exonuc_7_L"/>
    <property type="match status" value="1"/>
</dbReference>
<dbReference type="RefSeq" id="WP_033101928.1">
    <property type="nucleotide sequence ID" value="NZ_JACEIP010000010.1"/>
</dbReference>
<dbReference type="EC" id="3.1.11.6" evidence="5"/>
<comment type="catalytic activity">
    <reaction evidence="5 6">
        <text>Exonucleolytic cleavage in either 5'- to 3'- or 3'- to 5'-direction to yield nucleoside 5'-phosphates.</text>
        <dbReference type="EC" id="3.1.11.6"/>
    </reaction>
</comment>
<dbReference type="GO" id="GO:0009318">
    <property type="term" value="C:exodeoxyribonuclease VII complex"/>
    <property type="evidence" value="ECO:0007669"/>
    <property type="project" value="UniProtKB-UniRule"/>
</dbReference>
<dbReference type="GO" id="GO:0005737">
    <property type="term" value="C:cytoplasm"/>
    <property type="evidence" value="ECO:0007669"/>
    <property type="project" value="UniProtKB-SubCell"/>
</dbReference>
<evidence type="ECO:0000313" key="10">
    <source>
        <dbReference type="Proteomes" id="UP000530514"/>
    </source>
</evidence>
<evidence type="ECO:0000256" key="6">
    <source>
        <dbReference type="RuleBase" id="RU004355"/>
    </source>
</evidence>
<comment type="caution">
    <text evidence="9">The sequence shown here is derived from an EMBL/GenBank/DDBJ whole genome shotgun (WGS) entry which is preliminary data.</text>
</comment>
<feature type="domain" description="OB-fold nucleic acid binding" evidence="8">
    <location>
        <begin position="10"/>
        <end position="106"/>
    </location>
</feature>
<dbReference type="GO" id="GO:0006308">
    <property type="term" value="P:DNA catabolic process"/>
    <property type="evidence" value="ECO:0007669"/>
    <property type="project" value="UniProtKB-UniRule"/>
</dbReference>
<dbReference type="EMBL" id="JACEIP010000010">
    <property type="protein sequence ID" value="MBA4542971.1"/>
    <property type="molecule type" value="Genomic_DNA"/>
</dbReference>